<dbReference type="HAMAP" id="MF_00138">
    <property type="entry name" value="GARS"/>
    <property type="match status" value="1"/>
</dbReference>
<name>A0A934VH95_9BACT</name>
<dbReference type="InterPro" id="IPR013815">
    <property type="entry name" value="ATP_grasp_subdomain_1"/>
</dbReference>
<accession>A0A934VH95</accession>
<evidence type="ECO:0000256" key="12">
    <source>
        <dbReference type="HAMAP-Rule" id="MF_00138"/>
    </source>
</evidence>
<proteinExistence type="inferred from homology"/>
<reference evidence="15" key="1">
    <citation type="submission" date="2021-01" db="EMBL/GenBank/DDBJ databases">
        <title>Modified the classification status of verrucomicrobia.</title>
        <authorList>
            <person name="Feng X."/>
        </authorList>
    </citation>
    <scope>NUCLEOTIDE SEQUENCE</scope>
    <source>
        <strain evidence="15">KCTC 22201</strain>
    </source>
</reference>
<evidence type="ECO:0000256" key="5">
    <source>
        <dbReference type="ARBA" id="ARBA00022598"/>
    </source>
</evidence>
<evidence type="ECO:0000256" key="3">
    <source>
        <dbReference type="ARBA" id="ARBA00005174"/>
    </source>
</evidence>
<dbReference type="InterPro" id="IPR020561">
    <property type="entry name" value="PRibGlycinamid_synth_ATP-grasp"/>
</dbReference>
<dbReference type="GO" id="GO:0004637">
    <property type="term" value="F:phosphoribosylamine-glycine ligase activity"/>
    <property type="evidence" value="ECO:0007669"/>
    <property type="project" value="UniProtKB-UniRule"/>
</dbReference>
<evidence type="ECO:0000256" key="7">
    <source>
        <dbReference type="ARBA" id="ARBA00022755"/>
    </source>
</evidence>
<evidence type="ECO:0000256" key="1">
    <source>
        <dbReference type="ARBA" id="ARBA00001936"/>
    </source>
</evidence>
<comment type="similarity">
    <text evidence="9 12">Belongs to the GARS family.</text>
</comment>
<comment type="cofactor">
    <cofactor evidence="2">
        <name>Mg(2+)</name>
        <dbReference type="ChEBI" id="CHEBI:18420"/>
    </cofactor>
</comment>
<dbReference type="EC" id="6.3.4.13" evidence="4 12"/>
<evidence type="ECO:0000256" key="13">
    <source>
        <dbReference type="PROSITE-ProRule" id="PRU00409"/>
    </source>
</evidence>
<dbReference type="PANTHER" id="PTHR43472:SF1">
    <property type="entry name" value="PHOSPHORIBOSYLAMINE--GLYCINE LIGASE, CHLOROPLASTIC"/>
    <property type="match status" value="1"/>
</dbReference>
<dbReference type="NCBIfam" id="TIGR00877">
    <property type="entry name" value="purD"/>
    <property type="match status" value="1"/>
</dbReference>
<dbReference type="InterPro" id="IPR011761">
    <property type="entry name" value="ATP-grasp"/>
</dbReference>
<dbReference type="Gene3D" id="3.90.600.10">
    <property type="entry name" value="Phosphoribosylglycinamide synthetase, C-terminal domain"/>
    <property type="match status" value="1"/>
</dbReference>
<evidence type="ECO:0000313" key="16">
    <source>
        <dbReference type="Proteomes" id="UP000658278"/>
    </source>
</evidence>
<dbReference type="Pfam" id="PF02843">
    <property type="entry name" value="GARS_C"/>
    <property type="match status" value="1"/>
</dbReference>
<dbReference type="SMART" id="SM01210">
    <property type="entry name" value="GARS_C"/>
    <property type="match status" value="1"/>
</dbReference>
<dbReference type="EMBL" id="JAENII010000018">
    <property type="protein sequence ID" value="MBK1828841.1"/>
    <property type="molecule type" value="Genomic_DNA"/>
</dbReference>
<dbReference type="GO" id="GO:0005524">
    <property type="term" value="F:ATP binding"/>
    <property type="evidence" value="ECO:0007669"/>
    <property type="project" value="UniProtKB-UniRule"/>
</dbReference>
<dbReference type="RefSeq" id="WP_200283030.1">
    <property type="nucleotide sequence ID" value="NZ_JAENII010000018.1"/>
</dbReference>
<dbReference type="Gene3D" id="3.40.50.20">
    <property type="match status" value="1"/>
</dbReference>
<feature type="domain" description="ATP-grasp" evidence="14">
    <location>
        <begin position="107"/>
        <end position="310"/>
    </location>
</feature>
<dbReference type="InterPro" id="IPR016185">
    <property type="entry name" value="PreATP-grasp_dom_sf"/>
</dbReference>
<dbReference type="Pfam" id="PF01071">
    <property type="entry name" value="GARS_A"/>
    <property type="match status" value="1"/>
</dbReference>
<evidence type="ECO:0000256" key="2">
    <source>
        <dbReference type="ARBA" id="ARBA00001946"/>
    </source>
</evidence>
<comment type="cofactor">
    <cofactor evidence="1">
        <name>Mn(2+)</name>
        <dbReference type="ChEBI" id="CHEBI:29035"/>
    </cofactor>
</comment>
<dbReference type="SMART" id="SM01209">
    <property type="entry name" value="GARS_A"/>
    <property type="match status" value="1"/>
</dbReference>
<dbReference type="InterPro" id="IPR011054">
    <property type="entry name" value="Rudment_hybrid_motif"/>
</dbReference>
<dbReference type="InterPro" id="IPR020562">
    <property type="entry name" value="PRibGlycinamide_synth_N"/>
</dbReference>
<keyword evidence="5 12" id="KW-0436">Ligase</keyword>
<comment type="catalytic activity">
    <reaction evidence="12">
        <text>5-phospho-beta-D-ribosylamine + glycine + ATP = N(1)-(5-phospho-beta-D-ribosyl)glycinamide + ADP + phosphate + H(+)</text>
        <dbReference type="Rhea" id="RHEA:17453"/>
        <dbReference type="ChEBI" id="CHEBI:15378"/>
        <dbReference type="ChEBI" id="CHEBI:30616"/>
        <dbReference type="ChEBI" id="CHEBI:43474"/>
        <dbReference type="ChEBI" id="CHEBI:57305"/>
        <dbReference type="ChEBI" id="CHEBI:58681"/>
        <dbReference type="ChEBI" id="CHEBI:143788"/>
        <dbReference type="ChEBI" id="CHEBI:456216"/>
        <dbReference type="EC" id="6.3.4.13"/>
    </reaction>
</comment>
<dbReference type="SUPFAM" id="SSF51246">
    <property type="entry name" value="Rudiment single hybrid motif"/>
    <property type="match status" value="1"/>
</dbReference>
<dbReference type="AlphaFoldDB" id="A0A934VH95"/>
<dbReference type="InterPro" id="IPR020559">
    <property type="entry name" value="PRibGlycinamide_synth_CS"/>
</dbReference>
<evidence type="ECO:0000256" key="9">
    <source>
        <dbReference type="ARBA" id="ARBA00038345"/>
    </source>
</evidence>
<dbReference type="Pfam" id="PF02844">
    <property type="entry name" value="GARS_N"/>
    <property type="match status" value="1"/>
</dbReference>
<sequence>MRILVVGKGGREHALVRAFAESPSETELFCFPGSDAIFELAKPVEAKDLDSLIAWMTANDIDLCVAGEESYLVKNEGLANACEAAGIPCWGPHKQSAQLEASKEFAKEFLGRHSIPTGGAKACATLEECQQAIAGNYPVVLKFDGLAAGKGVAVCMEAAEGEAFLDEVFVQKRFGEGRVLVEEFLTGPEVSIFAAVVDDRFEIFTPARDYKRIGEGDAGPNTGGMGAVASRRLIPADLLERIEREVVAPTVAGLQSEGLPYRGFLYFGLMLTPDGPKVIEYNCRFGDPECQAVMPLVKGDLASYCLKGAQGELDSSLIEFDDGWSVCVVLASAGYPESSSSGDRIEGLEHVDLVYHAGTKRTDDGHWETAGGRVLAAVAGGSDREAAVTAAHAAADKISFDGAQRRRDIGIMHFEES</sequence>
<dbReference type="GO" id="GO:0046872">
    <property type="term" value="F:metal ion binding"/>
    <property type="evidence" value="ECO:0007669"/>
    <property type="project" value="InterPro"/>
</dbReference>
<dbReference type="GO" id="GO:0009113">
    <property type="term" value="P:purine nucleobase biosynthetic process"/>
    <property type="evidence" value="ECO:0007669"/>
    <property type="project" value="InterPro"/>
</dbReference>
<comment type="pathway">
    <text evidence="3 12">Purine metabolism; IMP biosynthesis via de novo pathway; N(1)-(5-phospho-D-ribosyl)glycinamide from 5-phospho-alpha-D-ribose 1-diphosphate: step 2/2.</text>
</comment>
<evidence type="ECO:0000256" key="6">
    <source>
        <dbReference type="ARBA" id="ARBA00022741"/>
    </source>
</evidence>
<protein>
    <recommendedName>
        <fullName evidence="4 12">Phosphoribosylamine--glycine ligase</fullName>
        <ecNumber evidence="4 12">6.3.4.13</ecNumber>
    </recommendedName>
    <alternativeName>
        <fullName evidence="12">GARS</fullName>
    </alternativeName>
    <alternativeName>
        <fullName evidence="10 12">Glycinamide ribonucleotide synthetase</fullName>
    </alternativeName>
    <alternativeName>
        <fullName evidence="11 12">Phosphoribosylglycinamide synthetase</fullName>
    </alternativeName>
</protein>
<evidence type="ECO:0000259" key="14">
    <source>
        <dbReference type="PROSITE" id="PS50975"/>
    </source>
</evidence>
<evidence type="ECO:0000256" key="8">
    <source>
        <dbReference type="ARBA" id="ARBA00022840"/>
    </source>
</evidence>
<keyword evidence="7 12" id="KW-0658">Purine biosynthesis</keyword>
<dbReference type="PANTHER" id="PTHR43472">
    <property type="entry name" value="PHOSPHORIBOSYLAMINE--GLYCINE LIGASE"/>
    <property type="match status" value="1"/>
</dbReference>
<dbReference type="Gene3D" id="3.30.1490.20">
    <property type="entry name" value="ATP-grasp fold, A domain"/>
    <property type="match status" value="1"/>
</dbReference>
<comment type="caution">
    <text evidence="15">The sequence shown here is derived from an EMBL/GenBank/DDBJ whole genome shotgun (WGS) entry which is preliminary data.</text>
</comment>
<dbReference type="Proteomes" id="UP000658278">
    <property type="component" value="Unassembled WGS sequence"/>
</dbReference>
<dbReference type="InterPro" id="IPR020560">
    <property type="entry name" value="PRibGlycinamide_synth_C-dom"/>
</dbReference>
<organism evidence="15 16">
    <name type="scientific">Haloferula rosea</name>
    <dbReference type="NCBI Taxonomy" id="490093"/>
    <lineage>
        <taxon>Bacteria</taxon>
        <taxon>Pseudomonadati</taxon>
        <taxon>Verrucomicrobiota</taxon>
        <taxon>Verrucomicrobiia</taxon>
        <taxon>Verrucomicrobiales</taxon>
        <taxon>Verrucomicrobiaceae</taxon>
        <taxon>Haloferula</taxon>
    </lineage>
</organism>
<dbReference type="PROSITE" id="PS00184">
    <property type="entry name" value="GARS"/>
    <property type="match status" value="1"/>
</dbReference>
<dbReference type="SUPFAM" id="SSF52440">
    <property type="entry name" value="PreATP-grasp domain"/>
    <property type="match status" value="1"/>
</dbReference>
<evidence type="ECO:0000313" key="15">
    <source>
        <dbReference type="EMBL" id="MBK1828841.1"/>
    </source>
</evidence>
<dbReference type="InterPro" id="IPR000115">
    <property type="entry name" value="PRibGlycinamide_synth"/>
</dbReference>
<evidence type="ECO:0000256" key="11">
    <source>
        <dbReference type="ARBA" id="ARBA00042864"/>
    </source>
</evidence>
<gene>
    <name evidence="12 15" type="primary">purD</name>
    <name evidence="15" type="ORF">JIN81_17535</name>
</gene>
<evidence type="ECO:0000256" key="10">
    <source>
        <dbReference type="ARBA" id="ARBA00042242"/>
    </source>
</evidence>
<dbReference type="InterPro" id="IPR037123">
    <property type="entry name" value="PRibGlycinamide_synth_C_sf"/>
</dbReference>
<dbReference type="Gene3D" id="3.30.470.20">
    <property type="entry name" value="ATP-grasp fold, B domain"/>
    <property type="match status" value="1"/>
</dbReference>
<dbReference type="SUPFAM" id="SSF56059">
    <property type="entry name" value="Glutathione synthetase ATP-binding domain-like"/>
    <property type="match status" value="1"/>
</dbReference>
<keyword evidence="6 13" id="KW-0547">Nucleotide-binding</keyword>
<keyword evidence="16" id="KW-1185">Reference proteome</keyword>
<keyword evidence="8 13" id="KW-0067">ATP-binding</keyword>
<evidence type="ECO:0000256" key="4">
    <source>
        <dbReference type="ARBA" id="ARBA00013255"/>
    </source>
</evidence>
<dbReference type="PROSITE" id="PS50975">
    <property type="entry name" value="ATP_GRASP"/>
    <property type="match status" value="1"/>
</dbReference>
<dbReference type="GO" id="GO:0006189">
    <property type="term" value="P:'de novo' IMP biosynthetic process"/>
    <property type="evidence" value="ECO:0007669"/>
    <property type="project" value="UniProtKB-UniRule"/>
</dbReference>